<dbReference type="EMBL" id="JAGYPF010000003">
    <property type="protein sequence ID" value="MBS4214351.1"/>
    <property type="molecule type" value="Genomic_DNA"/>
</dbReference>
<feature type="domain" description="N-acetyltransferase" evidence="3">
    <location>
        <begin position="1"/>
        <end position="126"/>
    </location>
</feature>
<dbReference type="CDD" id="cd04301">
    <property type="entry name" value="NAT_SF"/>
    <property type="match status" value="1"/>
</dbReference>
<dbReference type="PANTHER" id="PTHR43800:SF1">
    <property type="entry name" value="PEPTIDYL-LYSINE N-ACETYLTRANSFERASE YJAB"/>
    <property type="match status" value="1"/>
</dbReference>
<dbReference type="SUPFAM" id="SSF55729">
    <property type="entry name" value="Acyl-CoA N-acyltransferases (Nat)"/>
    <property type="match status" value="1"/>
</dbReference>
<dbReference type="InterPro" id="IPR016181">
    <property type="entry name" value="Acyl_CoA_acyltransferase"/>
</dbReference>
<evidence type="ECO:0000259" key="3">
    <source>
        <dbReference type="PROSITE" id="PS51186"/>
    </source>
</evidence>
<accession>A0A942YXY0</accession>
<dbReference type="GO" id="GO:0016747">
    <property type="term" value="F:acyltransferase activity, transferring groups other than amino-acyl groups"/>
    <property type="evidence" value="ECO:0007669"/>
    <property type="project" value="InterPro"/>
</dbReference>
<dbReference type="Proteomes" id="UP000679749">
    <property type="component" value="Unassembled WGS sequence"/>
</dbReference>
<evidence type="ECO:0000256" key="1">
    <source>
        <dbReference type="ARBA" id="ARBA00022679"/>
    </source>
</evidence>
<sequence>MLTRYKKSYNKIAMGLLSFMPNEKDMQKLQITINQYETDQDHQLFLWKEEKGIIGLIGVVFVNNHLIQIQHISVNPSHRGHGIGSRMVKALKQLYPDTSFIPDENTAAFCEKCDLNESFLWSEAPV</sequence>
<evidence type="ECO:0000313" key="4">
    <source>
        <dbReference type="EMBL" id="MBS4214351.1"/>
    </source>
</evidence>
<name>A0A942YXY0_9BACI</name>
<dbReference type="PROSITE" id="PS51186">
    <property type="entry name" value="GNAT"/>
    <property type="match status" value="1"/>
</dbReference>
<evidence type="ECO:0000313" key="5">
    <source>
        <dbReference type="Proteomes" id="UP000679749"/>
    </source>
</evidence>
<dbReference type="PANTHER" id="PTHR43800">
    <property type="entry name" value="PEPTIDYL-LYSINE N-ACETYLTRANSFERASE YJAB"/>
    <property type="match status" value="1"/>
</dbReference>
<comment type="caution">
    <text evidence="4">The sequence shown here is derived from an EMBL/GenBank/DDBJ whole genome shotgun (WGS) entry which is preliminary data.</text>
</comment>
<evidence type="ECO:0000256" key="2">
    <source>
        <dbReference type="ARBA" id="ARBA00023315"/>
    </source>
</evidence>
<keyword evidence="5" id="KW-1185">Reference proteome</keyword>
<dbReference type="Pfam" id="PF00583">
    <property type="entry name" value="Acetyltransf_1"/>
    <property type="match status" value="1"/>
</dbReference>
<dbReference type="Gene3D" id="3.40.630.30">
    <property type="match status" value="1"/>
</dbReference>
<keyword evidence="2" id="KW-0012">Acyltransferase</keyword>
<protein>
    <submittedName>
        <fullName evidence="4">GNAT family N-acetyltransferase</fullName>
    </submittedName>
</protein>
<reference evidence="4" key="1">
    <citation type="submission" date="2021-05" db="EMBL/GenBank/DDBJ databases">
        <title>Novel Bacillus species.</title>
        <authorList>
            <person name="Liu G."/>
        </authorList>
    </citation>
    <scope>NUCLEOTIDE SEQUENCE</scope>
    <source>
        <strain evidence="4">FJAT-49825</strain>
    </source>
</reference>
<gene>
    <name evidence="4" type="ORF">KHA99_18030</name>
</gene>
<organism evidence="4 5">
    <name type="scientific">Neobacillus rhizophilus</name>
    <dbReference type="NCBI Taxonomy" id="2833579"/>
    <lineage>
        <taxon>Bacteria</taxon>
        <taxon>Bacillati</taxon>
        <taxon>Bacillota</taxon>
        <taxon>Bacilli</taxon>
        <taxon>Bacillales</taxon>
        <taxon>Bacillaceae</taxon>
        <taxon>Neobacillus</taxon>
    </lineage>
</organism>
<dbReference type="RefSeq" id="WP_213118823.1">
    <property type="nucleotide sequence ID" value="NZ_JAGYPF010000003.1"/>
</dbReference>
<keyword evidence="1" id="KW-0808">Transferase</keyword>
<proteinExistence type="predicted"/>
<dbReference type="AlphaFoldDB" id="A0A942YXY0"/>
<dbReference type="InterPro" id="IPR000182">
    <property type="entry name" value="GNAT_dom"/>
</dbReference>